<organism evidence="8 9">
    <name type="scientific">Motilibacter deserti</name>
    <dbReference type="NCBI Taxonomy" id="2714956"/>
    <lineage>
        <taxon>Bacteria</taxon>
        <taxon>Bacillati</taxon>
        <taxon>Actinomycetota</taxon>
        <taxon>Actinomycetes</taxon>
        <taxon>Motilibacterales</taxon>
        <taxon>Motilibacteraceae</taxon>
        <taxon>Motilibacter</taxon>
    </lineage>
</organism>
<dbReference type="PANTHER" id="PTHR35007:SF4">
    <property type="entry name" value="CONSERVED TRANSMEMBRANE PROTEIN-RELATED"/>
    <property type="match status" value="1"/>
</dbReference>
<keyword evidence="4 6" id="KW-1133">Transmembrane helix</keyword>
<feature type="transmembrane region" description="Helical" evidence="6">
    <location>
        <begin position="69"/>
        <end position="94"/>
    </location>
</feature>
<evidence type="ECO:0000256" key="3">
    <source>
        <dbReference type="ARBA" id="ARBA00022692"/>
    </source>
</evidence>
<feature type="domain" description="Type II secretion system protein GspF" evidence="7">
    <location>
        <begin position="118"/>
        <end position="240"/>
    </location>
</feature>
<feature type="transmembrane region" description="Helical" evidence="6">
    <location>
        <begin position="228"/>
        <end position="248"/>
    </location>
</feature>
<evidence type="ECO:0000256" key="4">
    <source>
        <dbReference type="ARBA" id="ARBA00022989"/>
    </source>
</evidence>
<evidence type="ECO:0000256" key="5">
    <source>
        <dbReference type="ARBA" id="ARBA00023136"/>
    </source>
</evidence>
<dbReference type="EMBL" id="JAANNP010000158">
    <property type="protein sequence ID" value="NHC16406.1"/>
    <property type="molecule type" value="Genomic_DNA"/>
</dbReference>
<evidence type="ECO:0000313" key="8">
    <source>
        <dbReference type="EMBL" id="NHC16406.1"/>
    </source>
</evidence>
<keyword evidence="9" id="KW-1185">Reference proteome</keyword>
<evidence type="ECO:0000256" key="2">
    <source>
        <dbReference type="ARBA" id="ARBA00022475"/>
    </source>
</evidence>
<accession>A0ABX0GZG3</accession>
<keyword evidence="3 6" id="KW-0812">Transmembrane</keyword>
<name>A0ABX0GZG3_9ACTN</name>
<dbReference type="Proteomes" id="UP000800981">
    <property type="component" value="Unassembled WGS sequence"/>
</dbReference>
<proteinExistence type="predicted"/>
<keyword evidence="2" id="KW-1003">Cell membrane</keyword>
<sequence length="285" mass="27412">MTGDGAAAAGSAGPLLALVPGLSAVALAALAVAVLVRPPVRRVPVSRGDRPAPSPGALGRAMQGAALPVAAALAGAAVGGPVVGVLAAGGTVAWRLRRRRAREASARAARRAATVELCLALAAGLRAGAPPVAALVDAVEALPGQEGLRRVAAVAAAGGSPADELAAAAALPGGEGLRRVAACWTVAAGTGAGLAVALERVADGLRADEGVRRAVAAQLAGPRSTARMLAVLPLVGVAMGTLLGAAPLDVLLGSLPGLGCLAAGVALNVLGMAWTERIARAADPG</sequence>
<evidence type="ECO:0000259" key="7">
    <source>
        <dbReference type="Pfam" id="PF00482"/>
    </source>
</evidence>
<feature type="transmembrane region" description="Helical" evidence="6">
    <location>
        <begin position="254"/>
        <end position="274"/>
    </location>
</feature>
<dbReference type="RefSeq" id="WP_166284848.1">
    <property type="nucleotide sequence ID" value="NZ_JAANNP010000158.1"/>
</dbReference>
<comment type="caution">
    <text evidence="8">The sequence shown here is derived from an EMBL/GenBank/DDBJ whole genome shotgun (WGS) entry which is preliminary data.</text>
</comment>
<comment type="subcellular location">
    <subcellularLocation>
        <location evidence="1">Cell membrane</location>
        <topology evidence="1">Multi-pass membrane protein</topology>
    </subcellularLocation>
</comment>
<evidence type="ECO:0000256" key="1">
    <source>
        <dbReference type="ARBA" id="ARBA00004651"/>
    </source>
</evidence>
<dbReference type="InterPro" id="IPR018076">
    <property type="entry name" value="T2SS_GspF_dom"/>
</dbReference>
<reference evidence="8 9" key="1">
    <citation type="submission" date="2020-03" db="EMBL/GenBank/DDBJ databases">
        <title>Two novel Motilibacter sp.</title>
        <authorList>
            <person name="Liu S."/>
        </authorList>
    </citation>
    <scope>NUCLEOTIDE SEQUENCE [LARGE SCALE GENOMIC DNA]</scope>
    <source>
        <strain evidence="8 9">E257</strain>
    </source>
</reference>
<keyword evidence="5 6" id="KW-0472">Membrane</keyword>
<protein>
    <recommendedName>
        <fullName evidence="7">Type II secretion system protein GspF domain-containing protein</fullName>
    </recommendedName>
</protein>
<evidence type="ECO:0000256" key="6">
    <source>
        <dbReference type="SAM" id="Phobius"/>
    </source>
</evidence>
<feature type="transmembrane region" description="Helical" evidence="6">
    <location>
        <begin position="12"/>
        <end position="36"/>
    </location>
</feature>
<dbReference type="PANTHER" id="PTHR35007">
    <property type="entry name" value="INTEGRAL MEMBRANE PROTEIN-RELATED"/>
    <property type="match status" value="1"/>
</dbReference>
<gene>
    <name evidence="8" type="ORF">G9H71_21710</name>
</gene>
<evidence type="ECO:0000313" key="9">
    <source>
        <dbReference type="Proteomes" id="UP000800981"/>
    </source>
</evidence>
<dbReference type="Pfam" id="PF00482">
    <property type="entry name" value="T2SSF"/>
    <property type="match status" value="1"/>
</dbReference>